<sequence>MTSHNGVSCDSCMKTNFPGRRYKCLLCDNYDLCGSCYDIEAESQNHKNDHPMQCILTETASGVSCDSCMKTNFPGRRYKCLLCDNYDLCGSCYDIEAESQNHKNDHPMQCILTETASELFYAGESISRRTVVSLTCPHCGLSGFIPRTLLTHCIEKHSSTSIQNKNSQVVMCPICVTSSSHGNRPRFVLLADHIATVHDDGTGGGGGGDEDLLVSSSTTQARHGENEEEDSDEDEDDEEPNLYDLEHRAFIEEEHRRQEAARQRLAHASSLAAVVRNDYAAALSGNSNSQRRPLSRQTAIRGSRGSLRGHFNNFPYGAVPRTTTGFASGTSLRNPTGTSAGSLNSNTASNDPYAAFVFSQDPMLEFVSRLVNNQQSSTTPPINSSNSQFYFAPSIPIHAPSSATASSDFARIQQQIENNESIVQIKSTLLNAKQKRSSHAQQQQSSSQPVIITHPSGYDYQLWQQHFPALQPAFNNPNFLTGIVPNDSVIGNSNISHSFSKNSQQSYREYDPRSLLGKTLRNDHDVNKDETNEIRTQQQQDHVSFLQSILLSTMITSVTDEQNEKQLTINKENHF</sequence>
<comment type="caution">
    <text evidence="10">The sequence shown here is derived from an EMBL/GenBank/DDBJ whole genome shotgun (WGS) entry which is preliminary data.</text>
</comment>
<dbReference type="InterPro" id="IPR050774">
    <property type="entry name" value="KCMF1/Dystrophin"/>
</dbReference>
<feature type="region of interest" description="Disordered" evidence="8">
    <location>
        <begin position="200"/>
        <end position="239"/>
    </location>
</feature>
<evidence type="ECO:0000256" key="2">
    <source>
        <dbReference type="ARBA" id="ARBA00012483"/>
    </source>
</evidence>
<keyword evidence="3" id="KW-0808">Transferase</keyword>
<feature type="region of interest" description="Disordered" evidence="8">
    <location>
        <begin position="284"/>
        <end position="306"/>
    </location>
</feature>
<dbReference type="GO" id="GO:0045202">
    <property type="term" value="C:synapse"/>
    <property type="evidence" value="ECO:0007669"/>
    <property type="project" value="GOC"/>
</dbReference>
<accession>A0A814X2P0</accession>
<comment type="catalytic activity">
    <reaction evidence="1">
        <text>S-ubiquitinyl-[E2 ubiquitin-conjugating enzyme]-L-cysteine + [acceptor protein]-L-lysine = [E2 ubiquitin-conjugating enzyme]-L-cysteine + N(6)-ubiquitinyl-[acceptor protein]-L-lysine.</text>
        <dbReference type="EC" id="2.3.2.27"/>
    </reaction>
</comment>
<evidence type="ECO:0000259" key="9">
    <source>
        <dbReference type="PROSITE" id="PS50135"/>
    </source>
</evidence>
<name>A0A814X2P0_9BILA</name>
<keyword evidence="5 7" id="KW-0863">Zinc-finger</keyword>
<gene>
    <name evidence="10" type="ORF">JYZ213_LOCUS27427</name>
</gene>
<evidence type="ECO:0000256" key="8">
    <source>
        <dbReference type="SAM" id="MobiDB-lite"/>
    </source>
</evidence>
<proteinExistence type="predicted"/>
<evidence type="ECO:0000256" key="6">
    <source>
        <dbReference type="ARBA" id="ARBA00022833"/>
    </source>
</evidence>
<dbReference type="SMART" id="SM00291">
    <property type="entry name" value="ZnF_ZZ"/>
    <property type="match status" value="2"/>
</dbReference>
<evidence type="ECO:0000256" key="5">
    <source>
        <dbReference type="ARBA" id="ARBA00022771"/>
    </source>
</evidence>
<dbReference type="PANTHER" id="PTHR12268:SF13">
    <property type="entry name" value="E3 UBIQUITIN-PROTEIN LIGASE KCMF1"/>
    <property type="match status" value="1"/>
</dbReference>
<dbReference type="AlphaFoldDB" id="A0A814X2P0"/>
<evidence type="ECO:0000313" key="10">
    <source>
        <dbReference type="EMBL" id="CAF1210519.1"/>
    </source>
</evidence>
<dbReference type="Gene3D" id="3.30.60.90">
    <property type="match status" value="2"/>
</dbReference>
<feature type="compositionally biased region" description="Acidic residues" evidence="8">
    <location>
        <begin position="226"/>
        <end position="239"/>
    </location>
</feature>
<dbReference type="PROSITE" id="PS50135">
    <property type="entry name" value="ZF_ZZ_2"/>
    <property type="match status" value="2"/>
</dbReference>
<evidence type="ECO:0000256" key="7">
    <source>
        <dbReference type="PROSITE-ProRule" id="PRU00228"/>
    </source>
</evidence>
<dbReference type="GO" id="GO:0005886">
    <property type="term" value="C:plasma membrane"/>
    <property type="evidence" value="ECO:0007669"/>
    <property type="project" value="TreeGrafter"/>
</dbReference>
<dbReference type="PROSITE" id="PS01357">
    <property type="entry name" value="ZF_ZZ_1"/>
    <property type="match status" value="2"/>
</dbReference>
<organism evidence="10 11">
    <name type="scientific">Adineta steineri</name>
    <dbReference type="NCBI Taxonomy" id="433720"/>
    <lineage>
        <taxon>Eukaryota</taxon>
        <taxon>Metazoa</taxon>
        <taxon>Spiralia</taxon>
        <taxon>Gnathifera</taxon>
        <taxon>Rotifera</taxon>
        <taxon>Eurotatoria</taxon>
        <taxon>Bdelloidea</taxon>
        <taxon>Adinetida</taxon>
        <taxon>Adinetidae</taxon>
        <taxon>Adineta</taxon>
    </lineage>
</organism>
<dbReference type="InterPro" id="IPR043145">
    <property type="entry name" value="Znf_ZZ_sf"/>
</dbReference>
<feature type="compositionally biased region" description="Polar residues" evidence="8">
    <location>
        <begin position="284"/>
        <end position="300"/>
    </location>
</feature>
<dbReference type="EC" id="2.3.2.27" evidence="2"/>
<dbReference type="Proteomes" id="UP000663845">
    <property type="component" value="Unassembled WGS sequence"/>
</dbReference>
<dbReference type="SUPFAM" id="SSF57850">
    <property type="entry name" value="RING/U-box"/>
    <property type="match status" value="2"/>
</dbReference>
<evidence type="ECO:0000313" key="11">
    <source>
        <dbReference type="Proteomes" id="UP000663845"/>
    </source>
</evidence>
<keyword evidence="6" id="KW-0862">Zinc</keyword>
<dbReference type="GO" id="GO:0099536">
    <property type="term" value="P:synaptic signaling"/>
    <property type="evidence" value="ECO:0007669"/>
    <property type="project" value="TreeGrafter"/>
</dbReference>
<dbReference type="PANTHER" id="PTHR12268">
    <property type="entry name" value="E3 UBIQUITIN-PROTEIN LIGASE KCMF1"/>
    <property type="match status" value="1"/>
</dbReference>
<keyword evidence="4" id="KW-0479">Metal-binding</keyword>
<evidence type="ECO:0000256" key="4">
    <source>
        <dbReference type="ARBA" id="ARBA00022723"/>
    </source>
</evidence>
<dbReference type="GO" id="GO:0008270">
    <property type="term" value="F:zinc ion binding"/>
    <property type="evidence" value="ECO:0007669"/>
    <property type="project" value="UniProtKB-KW"/>
</dbReference>
<reference evidence="10" key="1">
    <citation type="submission" date="2021-02" db="EMBL/GenBank/DDBJ databases">
        <authorList>
            <person name="Nowell W R."/>
        </authorList>
    </citation>
    <scope>NUCLEOTIDE SEQUENCE</scope>
</reference>
<dbReference type="GO" id="GO:0061630">
    <property type="term" value="F:ubiquitin protein ligase activity"/>
    <property type="evidence" value="ECO:0007669"/>
    <property type="project" value="UniProtKB-EC"/>
</dbReference>
<evidence type="ECO:0000256" key="1">
    <source>
        <dbReference type="ARBA" id="ARBA00000900"/>
    </source>
</evidence>
<feature type="domain" description="ZZ-type" evidence="9">
    <location>
        <begin position="60"/>
        <end position="116"/>
    </location>
</feature>
<dbReference type="CDD" id="cd02338">
    <property type="entry name" value="ZZ_PCMF_like"/>
    <property type="match status" value="2"/>
</dbReference>
<dbReference type="Pfam" id="PF00569">
    <property type="entry name" value="ZZ"/>
    <property type="match status" value="2"/>
</dbReference>
<dbReference type="EMBL" id="CAJNOG010000381">
    <property type="protein sequence ID" value="CAF1210519.1"/>
    <property type="molecule type" value="Genomic_DNA"/>
</dbReference>
<dbReference type="InterPro" id="IPR000433">
    <property type="entry name" value="Znf_ZZ"/>
</dbReference>
<protein>
    <recommendedName>
        <fullName evidence="2">RING-type E3 ubiquitin transferase</fullName>
        <ecNumber evidence="2">2.3.2.27</ecNumber>
    </recommendedName>
</protein>
<feature type="domain" description="ZZ-type" evidence="9">
    <location>
        <begin position="4"/>
        <end position="60"/>
    </location>
</feature>
<evidence type="ECO:0000256" key="3">
    <source>
        <dbReference type="ARBA" id="ARBA00022679"/>
    </source>
</evidence>